<accession>L9XVP8</accession>
<dbReference type="AlphaFoldDB" id="L9XVP8"/>
<organism evidence="1 2">
    <name type="scientific">Natrinema versiforme JCM 10478</name>
    <dbReference type="NCBI Taxonomy" id="1227496"/>
    <lineage>
        <taxon>Archaea</taxon>
        <taxon>Methanobacteriati</taxon>
        <taxon>Methanobacteriota</taxon>
        <taxon>Stenosarchaea group</taxon>
        <taxon>Halobacteria</taxon>
        <taxon>Halobacteriales</taxon>
        <taxon>Natrialbaceae</taxon>
        <taxon>Natrinema</taxon>
    </lineage>
</organism>
<proteinExistence type="predicted"/>
<protein>
    <recommendedName>
        <fullName evidence="3">Rubrerythrin-like domain-containing protein</fullName>
    </recommendedName>
</protein>
<dbReference type="STRING" id="1227496.C489_16565"/>
<evidence type="ECO:0008006" key="3">
    <source>
        <dbReference type="Google" id="ProtNLM"/>
    </source>
</evidence>
<keyword evidence="2" id="KW-1185">Reference proteome</keyword>
<comment type="caution">
    <text evidence="1">The sequence shown here is derived from an EMBL/GenBank/DDBJ whole genome shotgun (WGS) entry which is preliminary data.</text>
</comment>
<evidence type="ECO:0000313" key="1">
    <source>
        <dbReference type="EMBL" id="ELY64698.1"/>
    </source>
</evidence>
<reference evidence="1 2" key="1">
    <citation type="journal article" date="2014" name="PLoS Genet.">
        <title>Phylogenetically driven sequencing of extremely halophilic archaea reveals strategies for static and dynamic osmo-response.</title>
        <authorList>
            <person name="Becker E.A."/>
            <person name="Seitzer P.M."/>
            <person name="Tritt A."/>
            <person name="Larsen D."/>
            <person name="Krusor M."/>
            <person name="Yao A.I."/>
            <person name="Wu D."/>
            <person name="Madern D."/>
            <person name="Eisen J.A."/>
            <person name="Darling A.E."/>
            <person name="Facciotti M.T."/>
        </authorList>
    </citation>
    <scope>NUCLEOTIDE SEQUENCE [LARGE SCALE GENOMIC DNA]</scope>
    <source>
        <strain evidence="1 2">JCM 10478</strain>
    </source>
</reference>
<evidence type="ECO:0000313" key="2">
    <source>
        <dbReference type="Proteomes" id="UP000011632"/>
    </source>
</evidence>
<gene>
    <name evidence="1" type="ORF">C489_16565</name>
</gene>
<dbReference type="EMBL" id="AOID01000049">
    <property type="protein sequence ID" value="ELY64698.1"/>
    <property type="molecule type" value="Genomic_DNA"/>
</dbReference>
<sequence>MSRLVESDECERCGDRVDALRRLCPECTRTVRNAREGPL</sequence>
<dbReference type="PATRIC" id="fig|1227496.3.peg.3341"/>
<name>L9XVP8_9EURY</name>
<dbReference type="Proteomes" id="UP000011632">
    <property type="component" value="Unassembled WGS sequence"/>
</dbReference>